<sequence>MSLFSKCFTKGPNGRAESTFDKPKSELKNNLASGSVSKSLINTNTLFNTSSLEFISNLFNKFKIVLAYRSTELSTVSRLETAFWVSKILMRSAWSLLMIPARANPSQGMIFSLTSFRESESEELSITNGV</sequence>
<evidence type="ECO:0000313" key="1">
    <source>
        <dbReference type="EMBL" id="KND99167.1"/>
    </source>
</evidence>
<evidence type="ECO:0000313" key="2">
    <source>
        <dbReference type="Proteomes" id="UP000037122"/>
    </source>
</evidence>
<organism evidence="1 2">
    <name type="scientific">Candidozyma auris</name>
    <name type="common">Yeast</name>
    <name type="synonym">Candida auris</name>
    <dbReference type="NCBI Taxonomy" id="498019"/>
    <lineage>
        <taxon>Eukaryota</taxon>
        <taxon>Fungi</taxon>
        <taxon>Dikarya</taxon>
        <taxon>Ascomycota</taxon>
        <taxon>Saccharomycotina</taxon>
        <taxon>Pichiomycetes</taxon>
        <taxon>Metschnikowiaceae</taxon>
        <taxon>Candidozyma</taxon>
    </lineage>
</organism>
<accession>A0A0L0NYA3</accession>
<dbReference type="AlphaFoldDB" id="A0A0L0NYA3"/>
<dbReference type="Proteomes" id="UP000037122">
    <property type="component" value="Unassembled WGS sequence"/>
</dbReference>
<dbReference type="VEuPathDB" id="FungiDB:QG37_03963"/>
<protein>
    <submittedName>
        <fullName evidence="1">Uncharacterized protein</fullName>
    </submittedName>
</protein>
<dbReference type="EMBL" id="LGST01000026">
    <property type="protein sequence ID" value="KND99167.1"/>
    <property type="molecule type" value="Genomic_DNA"/>
</dbReference>
<proteinExistence type="predicted"/>
<comment type="caution">
    <text evidence="1">The sequence shown here is derived from an EMBL/GenBank/DDBJ whole genome shotgun (WGS) entry which is preliminary data.</text>
</comment>
<reference evidence="2" key="1">
    <citation type="journal article" date="2015" name="BMC Genomics">
        <title>Draft genome of a commonly misdiagnosed multidrug resistant pathogen Candida auris.</title>
        <authorList>
            <person name="Chatterjee S."/>
            <person name="Alampalli S.V."/>
            <person name="Nageshan R.K."/>
            <person name="Chettiar S.T."/>
            <person name="Joshi S."/>
            <person name="Tatu U.S."/>
        </authorList>
    </citation>
    <scope>NUCLEOTIDE SEQUENCE [LARGE SCALE GENOMIC DNA]</scope>
    <source>
        <strain evidence="2">6684</strain>
    </source>
</reference>
<gene>
    <name evidence="1" type="ORF">QG37_03963</name>
</gene>
<name>A0A0L0NYA3_CANAR</name>